<proteinExistence type="predicted"/>
<reference evidence="1" key="1">
    <citation type="journal article" date="2020" name="Nature">
        <title>Giant virus diversity and host interactions through global metagenomics.</title>
        <authorList>
            <person name="Schulz F."/>
            <person name="Roux S."/>
            <person name="Paez-Espino D."/>
            <person name="Jungbluth S."/>
            <person name="Walsh D.A."/>
            <person name="Denef V.J."/>
            <person name="McMahon K.D."/>
            <person name="Konstantinidis K.T."/>
            <person name="Eloe-Fadrosh E.A."/>
            <person name="Kyrpides N.C."/>
            <person name="Woyke T."/>
        </authorList>
    </citation>
    <scope>NUCLEOTIDE SEQUENCE</scope>
    <source>
        <strain evidence="1">GVMAG-S-1074260-58</strain>
    </source>
</reference>
<evidence type="ECO:0000313" key="1">
    <source>
        <dbReference type="EMBL" id="QHU09378.1"/>
    </source>
</evidence>
<name>A0A6C0JZP8_9ZZZZ</name>
<sequence>MNIDCNCEFGYELQLVIPYAYYLHKNGLLKQTTSSIHTNELYYFSKNHNAKYHKRIFNNPNVPNRTPHVNELNYLEWTPPPYKHIFKNDIFLYEKPLLIIHNKFNQELRLNPVNYINTETLDAIFTLCKHKYTIVYIRPKQVNIVSDNSEIYNLEEDELLRSHEVIDANTLYEENKSVGNFNHFQLLLHSNCNKFISVQGGNCVLASYFGGTNIIYTKRGNELLCDAYNGHYKQYSNCNILHTDNYELLLDLITHNYCD</sequence>
<organism evidence="1">
    <name type="scientific">viral metagenome</name>
    <dbReference type="NCBI Taxonomy" id="1070528"/>
    <lineage>
        <taxon>unclassified sequences</taxon>
        <taxon>metagenomes</taxon>
        <taxon>organismal metagenomes</taxon>
    </lineage>
</organism>
<dbReference type="EMBL" id="MN740710">
    <property type="protein sequence ID" value="QHU09378.1"/>
    <property type="molecule type" value="Genomic_DNA"/>
</dbReference>
<dbReference type="AlphaFoldDB" id="A0A6C0JZP8"/>
<accession>A0A6C0JZP8</accession>
<protein>
    <submittedName>
        <fullName evidence="1">Uncharacterized protein</fullName>
    </submittedName>
</protein>